<evidence type="ECO:0000259" key="11">
    <source>
        <dbReference type="Pfam" id="PF13793"/>
    </source>
</evidence>
<dbReference type="OrthoDB" id="9449045at2759"/>
<dbReference type="PANTHER" id="PTHR10210:SF32">
    <property type="entry name" value="RIBOSE-PHOSPHATE PYROPHOSPHOKINASE 2"/>
    <property type="match status" value="1"/>
</dbReference>
<evidence type="ECO:0000256" key="4">
    <source>
        <dbReference type="ARBA" id="ARBA00022679"/>
    </source>
</evidence>
<evidence type="ECO:0000313" key="13">
    <source>
        <dbReference type="Proteomes" id="UP000265618"/>
    </source>
</evidence>
<dbReference type="GO" id="GO:0002189">
    <property type="term" value="C:ribose phosphate diphosphokinase complex"/>
    <property type="evidence" value="ECO:0007669"/>
    <property type="project" value="TreeGrafter"/>
</dbReference>
<dbReference type="NCBIfam" id="TIGR01251">
    <property type="entry name" value="ribP_PPkin"/>
    <property type="match status" value="1"/>
</dbReference>
<comment type="similarity">
    <text evidence="2">Belongs to the ribose-phosphate pyrophosphokinase family.</text>
</comment>
<dbReference type="Pfam" id="PF13793">
    <property type="entry name" value="Pribosyltran_N"/>
    <property type="match status" value="1"/>
</dbReference>
<dbReference type="InterPro" id="IPR000836">
    <property type="entry name" value="PRTase_dom"/>
</dbReference>
<organism evidence="12 13">
    <name type="scientific">Kipferlia bialata</name>
    <dbReference type="NCBI Taxonomy" id="797122"/>
    <lineage>
        <taxon>Eukaryota</taxon>
        <taxon>Metamonada</taxon>
        <taxon>Carpediemonas-like organisms</taxon>
        <taxon>Kipferlia</taxon>
    </lineage>
</organism>
<evidence type="ECO:0000256" key="8">
    <source>
        <dbReference type="ARBA" id="ARBA00022840"/>
    </source>
</evidence>
<dbReference type="Proteomes" id="UP000265618">
    <property type="component" value="Unassembled WGS sequence"/>
</dbReference>
<dbReference type="GO" id="GO:0005524">
    <property type="term" value="F:ATP binding"/>
    <property type="evidence" value="ECO:0007669"/>
    <property type="project" value="UniProtKB-KW"/>
</dbReference>
<dbReference type="GO" id="GO:0016301">
    <property type="term" value="F:kinase activity"/>
    <property type="evidence" value="ECO:0007669"/>
    <property type="project" value="UniProtKB-KW"/>
</dbReference>
<comment type="catalytic activity">
    <reaction evidence="9">
        <text>D-ribose 5-phosphate + ATP = 5-phospho-alpha-D-ribose 1-diphosphate + AMP + H(+)</text>
        <dbReference type="Rhea" id="RHEA:15609"/>
        <dbReference type="ChEBI" id="CHEBI:15378"/>
        <dbReference type="ChEBI" id="CHEBI:30616"/>
        <dbReference type="ChEBI" id="CHEBI:58017"/>
        <dbReference type="ChEBI" id="CHEBI:78346"/>
        <dbReference type="ChEBI" id="CHEBI:456215"/>
        <dbReference type="EC" id="2.7.6.1"/>
    </reaction>
</comment>
<dbReference type="GO" id="GO:0005737">
    <property type="term" value="C:cytoplasm"/>
    <property type="evidence" value="ECO:0007669"/>
    <property type="project" value="TreeGrafter"/>
</dbReference>
<dbReference type="Pfam" id="PF14572">
    <property type="entry name" value="Pribosyl_synth"/>
    <property type="match status" value="1"/>
</dbReference>
<dbReference type="AlphaFoldDB" id="A0A9K3CPA9"/>
<dbReference type="CDD" id="cd06223">
    <property type="entry name" value="PRTases_typeI"/>
    <property type="match status" value="1"/>
</dbReference>
<accession>A0A9K3CPA9</accession>
<keyword evidence="6" id="KW-0547">Nucleotide-binding</keyword>
<evidence type="ECO:0000256" key="3">
    <source>
        <dbReference type="ARBA" id="ARBA00013247"/>
    </source>
</evidence>
<dbReference type="PANTHER" id="PTHR10210">
    <property type="entry name" value="RIBOSE-PHOSPHATE DIPHOSPHOKINASE FAMILY MEMBER"/>
    <property type="match status" value="1"/>
</dbReference>
<dbReference type="GO" id="GO:0004749">
    <property type="term" value="F:ribose phosphate diphosphokinase activity"/>
    <property type="evidence" value="ECO:0007669"/>
    <property type="project" value="UniProtKB-EC"/>
</dbReference>
<evidence type="ECO:0000256" key="10">
    <source>
        <dbReference type="SAM" id="MobiDB-lite"/>
    </source>
</evidence>
<dbReference type="GO" id="GO:0000287">
    <property type="term" value="F:magnesium ion binding"/>
    <property type="evidence" value="ECO:0007669"/>
    <property type="project" value="InterPro"/>
</dbReference>
<gene>
    <name evidence="12" type="ORF">KIPB_000555</name>
</gene>
<evidence type="ECO:0000256" key="1">
    <source>
        <dbReference type="ARBA" id="ARBA00004996"/>
    </source>
</evidence>
<dbReference type="SUPFAM" id="SSF53271">
    <property type="entry name" value="PRTase-like"/>
    <property type="match status" value="2"/>
</dbReference>
<feature type="compositionally biased region" description="Basic and acidic residues" evidence="10">
    <location>
        <begin position="11"/>
        <end position="22"/>
    </location>
</feature>
<dbReference type="InterPro" id="IPR029099">
    <property type="entry name" value="Pribosyltran_N"/>
</dbReference>
<keyword evidence="13" id="KW-1185">Reference proteome</keyword>
<dbReference type="InterPro" id="IPR005946">
    <property type="entry name" value="Rib-P_diPkinase"/>
</dbReference>
<evidence type="ECO:0000256" key="5">
    <source>
        <dbReference type="ARBA" id="ARBA00022727"/>
    </source>
</evidence>
<protein>
    <recommendedName>
        <fullName evidence="3">ribose-phosphate diphosphokinase</fullName>
        <ecNumber evidence="3">2.7.6.1</ecNumber>
    </recommendedName>
</protein>
<evidence type="ECO:0000313" key="12">
    <source>
        <dbReference type="EMBL" id="GIQ79852.1"/>
    </source>
</evidence>
<dbReference type="GO" id="GO:0006015">
    <property type="term" value="P:5-phosphoribose 1-diphosphate biosynthetic process"/>
    <property type="evidence" value="ECO:0007669"/>
    <property type="project" value="TreeGrafter"/>
</dbReference>
<evidence type="ECO:0000256" key="7">
    <source>
        <dbReference type="ARBA" id="ARBA00022777"/>
    </source>
</evidence>
<dbReference type="Gene3D" id="3.40.50.2020">
    <property type="match status" value="2"/>
</dbReference>
<sequence>MSHLNPASMSEEERKDSPQDNTADFKRAVSACKFVKRNTPRIAKLSYIKVGGIVRSRFHNGERYYRVDIPERNSLVGRHVIYVGATDTDEALLEMFRLGCTFAELGATARTFVIPYLGYSTMERDVLPGEVVTAKTVLTMLSAIPSPGAGNMFLFLDLHAAGIRRFMSPNCVTQEAYCDQLLVKAAIELFGFDPAESVIASADLGRTTWVNSFSRRFGTGIAFIRKERSKDKTQVCEVIGNVKGRKVVIYDDMVRTGKTLVQAADAYLASGATAVYALISHCAIPTREALDSVLNSSIKHIITTNSHPSTSDPAILDSDKITVLSVAPVFAKILLNGILAQQRSL</sequence>
<dbReference type="SMART" id="SM01400">
    <property type="entry name" value="Pribosyltran_N"/>
    <property type="match status" value="1"/>
</dbReference>
<evidence type="ECO:0000256" key="2">
    <source>
        <dbReference type="ARBA" id="ARBA00006478"/>
    </source>
</evidence>
<dbReference type="GO" id="GO:0006164">
    <property type="term" value="P:purine nucleotide biosynthetic process"/>
    <property type="evidence" value="ECO:0007669"/>
    <property type="project" value="TreeGrafter"/>
</dbReference>
<reference evidence="12 13" key="1">
    <citation type="journal article" date="2018" name="PLoS ONE">
        <title>The draft genome of Kipferlia bialata reveals reductive genome evolution in fornicate parasites.</title>
        <authorList>
            <person name="Tanifuji G."/>
            <person name="Takabayashi S."/>
            <person name="Kume K."/>
            <person name="Takagi M."/>
            <person name="Nakayama T."/>
            <person name="Kamikawa R."/>
            <person name="Inagaki Y."/>
            <person name="Hashimoto T."/>
        </authorList>
    </citation>
    <scope>NUCLEOTIDE SEQUENCE [LARGE SCALE GENOMIC DNA]</scope>
    <source>
        <strain evidence="12">NY0173</strain>
    </source>
</reference>
<feature type="domain" description="Ribose-phosphate pyrophosphokinase N-terminal" evidence="11">
    <location>
        <begin position="41"/>
        <end position="143"/>
    </location>
</feature>
<dbReference type="EC" id="2.7.6.1" evidence="3"/>
<dbReference type="EMBL" id="BDIP01000066">
    <property type="protein sequence ID" value="GIQ79852.1"/>
    <property type="molecule type" value="Genomic_DNA"/>
</dbReference>
<feature type="region of interest" description="Disordered" evidence="10">
    <location>
        <begin position="1"/>
        <end position="22"/>
    </location>
</feature>
<keyword evidence="4" id="KW-0808">Transferase</keyword>
<comment type="pathway">
    <text evidence="1">Metabolic intermediate biosynthesis; 5-phospho-alpha-D-ribose 1-diphosphate biosynthesis; 5-phospho-alpha-D-ribose 1-diphosphate from D-ribose 5-phosphate (route I): step 1/1.</text>
</comment>
<comment type="caution">
    <text evidence="12">The sequence shown here is derived from an EMBL/GenBank/DDBJ whole genome shotgun (WGS) entry which is preliminary data.</text>
</comment>
<proteinExistence type="inferred from homology"/>
<keyword evidence="7" id="KW-0418">Kinase</keyword>
<keyword evidence="8" id="KW-0067">ATP-binding</keyword>
<dbReference type="InterPro" id="IPR029057">
    <property type="entry name" value="PRTase-like"/>
</dbReference>
<evidence type="ECO:0000256" key="6">
    <source>
        <dbReference type="ARBA" id="ARBA00022741"/>
    </source>
</evidence>
<keyword evidence="5" id="KW-0545">Nucleotide biosynthesis</keyword>
<name>A0A9K3CPA9_9EUKA</name>
<evidence type="ECO:0000256" key="9">
    <source>
        <dbReference type="ARBA" id="ARBA00049535"/>
    </source>
</evidence>